<organism evidence="2 3">
    <name type="scientific">Candidatus Berkelbacteria bacterium CG1_02_42_45</name>
    <dbReference type="NCBI Taxonomy" id="1805036"/>
    <lineage>
        <taxon>Bacteria</taxon>
        <taxon>Candidatus Berkelbacteria</taxon>
    </lineage>
</organism>
<protein>
    <recommendedName>
        <fullName evidence="4">HTH cro/C1-type domain-containing protein</fullName>
    </recommendedName>
</protein>
<dbReference type="EMBL" id="MNUJ01000008">
    <property type="protein sequence ID" value="OIN90159.1"/>
    <property type="molecule type" value="Genomic_DNA"/>
</dbReference>
<dbReference type="Gene3D" id="2.60.40.10">
    <property type="entry name" value="Immunoglobulins"/>
    <property type="match status" value="1"/>
</dbReference>
<feature type="transmembrane region" description="Helical" evidence="1">
    <location>
        <begin position="117"/>
        <end position="136"/>
    </location>
</feature>
<keyword evidence="1" id="KW-0472">Membrane</keyword>
<reference evidence="2 3" key="1">
    <citation type="journal article" date="2016" name="Environ. Microbiol.">
        <title>Genomic resolution of a cold subsurface aquifer community provides metabolic insights for novel microbes adapted to high CO concentrations.</title>
        <authorList>
            <person name="Probst A.J."/>
            <person name="Castelle C.J."/>
            <person name="Singh A."/>
            <person name="Brown C.T."/>
            <person name="Anantharaman K."/>
            <person name="Sharon I."/>
            <person name="Hug L.A."/>
            <person name="Burstein D."/>
            <person name="Emerson J.B."/>
            <person name="Thomas B.C."/>
            <person name="Banfield J.F."/>
        </authorList>
    </citation>
    <scope>NUCLEOTIDE SEQUENCE [LARGE SCALE GENOMIC DNA]</scope>
    <source>
        <strain evidence="2">CG1_02_42_45</strain>
    </source>
</reference>
<keyword evidence="1" id="KW-1133">Transmembrane helix</keyword>
<dbReference type="AlphaFoldDB" id="A0A1J4RTD3"/>
<name>A0A1J4RTD3_9BACT</name>
<dbReference type="Pfam" id="PF09136">
    <property type="entry name" value="Glucodextran_B"/>
    <property type="match status" value="1"/>
</dbReference>
<dbReference type="InterPro" id="IPR050400">
    <property type="entry name" value="Bact_Cytoskel_RodZ"/>
</dbReference>
<dbReference type="PANTHER" id="PTHR34475:SF1">
    <property type="entry name" value="CYTOSKELETON PROTEIN RODZ"/>
    <property type="match status" value="1"/>
</dbReference>
<sequence>MVAAGFSKRLIRTALTLGEKLRRARKRKGVDLIEAELSTKIRAKYLEALENEDFDLLPNDVYVKGFLTTYAQYLGLPPEKIVKLYRQQKTTSKTKDDATFIATKALKEKSLVITPKLVVITLGILFCISAVIYIVFQVLSFASVPRLVIDTPTKDMVVEEENIKVAGITDPGVNLKVNKEPITVDSNGKFEREITLQKGLNTIVITATNKANKEASRVFVVERKIKTAKK</sequence>
<dbReference type="Pfam" id="PF13413">
    <property type="entry name" value="HTH_25"/>
    <property type="match status" value="1"/>
</dbReference>
<dbReference type="InterPro" id="IPR013783">
    <property type="entry name" value="Ig-like_fold"/>
</dbReference>
<dbReference type="PANTHER" id="PTHR34475">
    <property type="match status" value="1"/>
</dbReference>
<dbReference type="Gene3D" id="1.10.260.40">
    <property type="entry name" value="lambda repressor-like DNA-binding domains"/>
    <property type="match status" value="1"/>
</dbReference>
<evidence type="ECO:0008006" key="4">
    <source>
        <dbReference type="Google" id="ProtNLM"/>
    </source>
</evidence>
<evidence type="ECO:0000313" key="3">
    <source>
        <dbReference type="Proteomes" id="UP000182753"/>
    </source>
</evidence>
<dbReference type="InterPro" id="IPR010982">
    <property type="entry name" value="Lambda_DNA-bd_dom_sf"/>
</dbReference>
<accession>A0A1J4RTD3</accession>
<dbReference type="GO" id="GO:0003677">
    <property type="term" value="F:DNA binding"/>
    <property type="evidence" value="ECO:0007669"/>
    <property type="project" value="InterPro"/>
</dbReference>
<keyword evidence="1" id="KW-0812">Transmembrane</keyword>
<gene>
    <name evidence="2" type="ORF">AUJ40_00455</name>
</gene>
<proteinExistence type="predicted"/>
<comment type="caution">
    <text evidence="2">The sequence shown here is derived from an EMBL/GenBank/DDBJ whole genome shotgun (WGS) entry which is preliminary data.</text>
</comment>
<evidence type="ECO:0000256" key="1">
    <source>
        <dbReference type="SAM" id="Phobius"/>
    </source>
</evidence>
<dbReference type="Proteomes" id="UP000182753">
    <property type="component" value="Unassembled WGS sequence"/>
</dbReference>
<evidence type="ECO:0000313" key="2">
    <source>
        <dbReference type="EMBL" id="OIN90159.1"/>
    </source>
</evidence>